<dbReference type="Pfam" id="PF17645">
    <property type="entry name" value="Amdase"/>
    <property type="match status" value="1"/>
</dbReference>
<dbReference type="OrthoDB" id="483160at2"/>
<sequence length="223" mass="23526">MHTCPCRLGLLVPSTNTVMEPDFYRRLPAGWSLHTARMLLDAVTPEAEARMLDEYALPAAHSLAGLRPDVVVFGCTSAGALRGNAFEAELVRRLSAQCGAPVVSVAQAVRQQMRDLGARRWLVLTPYVDALNGPIRASLEADGLEVAALAGLGISDNTQIAAVPPEVILEGARVLVQKADADALFVSCTNFPAFDLRDALSQVSGLPVVTSNQAALQAALAAV</sequence>
<dbReference type="Proteomes" id="UP000050501">
    <property type="component" value="Unassembled WGS sequence"/>
</dbReference>
<evidence type="ECO:0000313" key="2">
    <source>
        <dbReference type="EMBL" id="KPL80875.1"/>
    </source>
</evidence>
<dbReference type="InterPro" id="IPR026286">
    <property type="entry name" value="MaiA/AMDase"/>
</dbReference>
<name>A0A0M8JQK7_9CHLR</name>
<keyword evidence="3" id="KW-1185">Reference proteome</keyword>
<keyword evidence="1" id="KW-0413">Isomerase</keyword>
<accession>A0A0M8JQK7</accession>
<dbReference type="STRING" id="229921.ADN01_10260"/>
<dbReference type="GO" id="GO:0016853">
    <property type="term" value="F:isomerase activity"/>
    <property type="evidence" value="ECO:0007669"/>
    <property type="project" value="UniProtKB-KW"/>
</dbReference>
<evidence type="ECO:0000313" key="3">
    <source>
        <dbReference type="Proteomes" id="UP000050501"/>
    </source>
</evidence>
<reference evidence="1" key="1">
    <citation type="journal article" date="2015" name="Genome Announc.">
        <title>Draft Genome Sequences of Anaerolinea thermolimosa IMO-1, Bellilinea caldifistulae GOMI-1, Leptolinea tardivitalis YMTK-2, Levilinea saccharolytica KIBI-1, Longilinea arvoryzae KOME-1, Previously Described as Members of the Class Anaerolineae (Chloroflexi).</title>
        <authorList>
            <person name="Matsuura N."/>
            <person name="Tourlousse M.D."/>
            <person name="Ohashi A."/>
            <person name="Hugenholtz P."/>
            <person name="Sekiguchi Y."/>
        </authorList>
    </citation>
    <scope>NUCLEOTIDE SEQUENCE</scope>
    <source>
        <strain evidence="1">KIBI-1</strain>
    </source>
</reference>
<dbReference type="PATRIC" id="fig|229921.5.peg.454"/>
<dbReference type="AlphaFoldDB" id="A0A0M8JQK7"/>
<dbReference type="Gene3D" id="3.40.50.12500">
    <property type="match status" value="1"/>
</dbReference>
<dbReference type="PANTHER" id="PTHR40267:SF1">
    <property type="entry name" value="BLR3294 PROTEIN"/>
    <property type="match status" value="1"/>
</dbReference>
<dbReference type="PANTHER" id="PTHR40267">
    <property type="entry name" value="BLR3294 PROTEIN"/>
    <property type="match status" value="1"/>
</dbReference>
<evidence type="ECO:0000313" key="1">
    <source>
        <dbReference type="EMBL" id="GAP19358.1"/>
    </source>
</evidence>
<reference evidence="2 3" key="2">
    <citation type="submission" date="2015-07" db="EMBL/GenBank/DDBJ databases">
        <title>Genome sequence of Levilinea saccharolytica DSM 16555.</title>
        <authorList>
            <person name="Hemp J."/>
            <person name="Ward L.M."/>
            <person name="Pace L.A."/>
            <person name="Fischer W.W."/>
        </authorList>
    </citation>
    <scope>NUCLEOTIDE SEQUENCE [LARGE SCALE GENOMIC DNA]</scope>
    <source>
        <strain evidence="2 3">KIBI-1</strain>
    </source>
</reference>
<dbReference type="EMBL" id="LGCM01000038">
    <property type="protein sequence ID" value="KPL80875.1"/>
    <property type="molecule type" value="Genomic_DNA"/>
</dbReference>
<dbReference type="EMBL" id="DF967975">
    <property type="protein sequence ID" value="GAP19358.1"/>
    <property type="molecule type" value="Genomic_DNA"/>
</dbReference>
<dbReference type="RefSeq" id="WP_062419644.1">
    <property type="nucleotide sequence ID" value="NZ_BBXZ01000173.1"/>
</dbReference>
<gene>
    <name evidence="2" type="ORF">ADN01_10260</name>
    <name evidence="1" type="ORF">LSAC_03260</name>
</gene>
<protein>
    <submittedName>
        <fullName evidence="2">Asp/Glu racemase</fullName>
    </submittedName>
    <submittedName>
        <fullName evidence="1">Maleate cis-trans isomerase</fullName>
    </submittedName>
</protein>
<organism evidence="1">
    <name type="scientific">Levilinea saccharolytica</name>
    <dbReference type="NCBI Taxonomy" id="229921"/>
    <lineage>
        <taxon>Bacteria</taxon>
        <taxon>Bacillati</taxon>
        <taxon>Chloroflexota</taxon>
        <taxon>Anaerolineae</taxon>
        <taxon>Anaerolineales</taxon>
        <taxon>Anaerolineaceae</taxon>
        <taxon>Levilinea</taxon>
    </lineage>
</organism>
<proteinExistence type="predicted"/>
<dbReference type="PIRSF" id="PIRSF015736">
    <property type="entry name" value="MI"/>
    <property type="match status" value="1"/>
</dbReference>
<dbReference type="InterPro" id="IPR053714">
    <property type="entry name" value="Iso_Racemase_Enz_sf"/>
</dbReference>